<feature type="transmembrane region" description="Helical" evidence="1">
    <location>
        <begin position="21"/>
        <end position="44"/>
    </location>
</feature>
<dbReference type="EMBL" id="JAFJYH010000191">
    <property type="protein sequence ID" value="KAG4416277.1"/>
    <property type="molecule type" value="Genomic_DNA"/>
</dbReference>
<keyword evidence="1" id="KW-0812">Transmembrane</keyword>
<proteinExistence type="predicted"/>
<evidence type="ECO:0000313" key="3">
    <source>
        <dbReference type="Proteomes" id="UP000664132"/>
    </source>
</evidence>
<sequence>MAQCKPMKAAKAVGRHLAHHIYMYEAASISSTVIVFLVPLSGIIPAPGYTMSICQWIAIYVELLILILAIFAYATIAQVKANRERTRKAAAEVKTEPKQPNRSYVTTVSITEVEENEEV</sequence>
<comment type="caution">
    <text evidence="2">The sequence shown here is derived from an EMBL/GenBank/DDBJ whole genome shotgun (WGS) entry which is preliminary data.</text>
</comment>
<gene>
    <name evidence="2" type="ORF">IFR04_010558</name>
</gene>
<evidence type="ECO:0000256" key="1">
    <source>
        <dbReference type="SAM" id="Phobius"/>
    </source>
</evidence>
<organism evidence="2 3">
    <name type="scientific">Cadophora malorum</name>
    <dbReference type="NCBI Taxonomy" id="108018"/>
    <lineage>
        <taxon>Eukaryota</taxon>
        <taxon>Fungi</taxon>
        <taxon>Dikarya</taxon>
        <taxon>Ascomycota</taxon>
        <taxon>Pezizomycotina</taxon>
        <taxon>Leotiomycetes</taxon>
        <taxon>Helotiales</taxon>
        <taxon>Ploettnerulaceae</taxon>
        <taxon>Cadophora</taxon>
    </lineage>
</organism>
<keyword evidence="1" id="KW-0472">Membrane</keyword>
<keyword evidence="1" id="KW-1133">Transmembrane helix</keyword>
<evidence type="ECO:0000313" key="2">
    <source>
        <dbReference type="EMBL" id="KAG4416277.1"/>
    </source>
</evidence>
<dbReference type="Proteomes" id="UP000664132">
    <property type="component" value="Unassembled WGS sequence"/>
</dbReference>
<name>A0A8H7W5P1_9HELO</name>
<dbReference type="OrthoDB" id="10576456at2759"/>
<keyword evidence="3" id="KW-1185">Reference proteome</keyword>
<reference evidence="2" key="1">
    <citation type="submission" date="2021-02" db="EMBL/GenBank/DDBJ databases">
        <title>Genome sequence Cadophora malorum strain M34.</title>
        <authorList>
            <person name="Stefanovic E."/>
            <person name="Vu D."/>
            <person name="Scully C."/>
            <person name="Dijksterhuis J."/>
            <person name="Roader J."/>
            <person name="Houbraken J."/>
        </authorList>
    </citation>
    <scope>NUCLEOTIDE SEQUENCE</scope>
    <source>
        <strain evidence="2">M34</strain>
    </source>
</reference>
<dbReference type="AlphaFoldDB" id="A0A8H7W5P1"/>
<feature type="transmembrane region" description="Helical" evidence="1">
    <location>
        <begin position="56"/>
        <end position="77"/>
    </location>
</feature>
<accession>A0A8H7W5P1</accession>
<protein>
    <submittedName>
        <fullName evidence="2">Uncharacterized protein</fullName>
    </submittedName>
</protein>